<dbReference type="Gene3D" id="3.40.720.10">
    <property type="entry name" value="Alkaline Phosphatase, subunit A"/>
    <property type="match status" value="1"/>
</dbReference>
<dbReference type="InterPro" id="IPR052701">
    <property type="entry name" value="GAG_Ulvan_Degrading_Sulfatases"/>
</dbReference>
<dbReference type="InterPro" id="IPR017850">
    <property type="entry name" value="Alkaline_phosphatase_core_sf"/>
</dbReference>
<dbReference type="PANTHER" id="PTHR43751:SF3">
    <property type="entry name" value="SULFATASE N-TERMINAL DOMAIN-CONTAINING PROTEIN"/>
    <property type="match status" value="1"/>
</dbReference>
<dbReference type="SUPFAM" id="SSF53649">
    <property type="entry name" value="Alkaline phosphatase-like"/>
    <property type="match status" value="1"/>
</dbReference>
<evidence type="ECO:0000313" key="3">
    <source>
        <dbReference type="Proteomes" id="UP000054560"/>
    </source>
</evidence>
<dbReference type="OrthoDB" id="408574at2759"/>
<proteinExistence type="predicted"/>
<dbReference type="eggNOG" id="ENOG502QUG2">
    <property type="taxonomic scope" value="Eukaryota"/>
</dbReference>
<dbReference type="EMBL" id="KQ241608">
    <property type="protein sequence ID" value="KNC87476.1"/>
    <property type="molecule type" value="Genomic_DNA"/>
</dbReference>
<dbReference type="Pfam" id="PF00884">
    <property type="entry name" value="Sulfatase"/>
    <property type="match status" value="1"/>
</dbReference>
<evidence type="ECO:0000313" key="2">
    <source>
        <dbReference type="EMBL" id="KNC87476.1"/>
    </source>
</evidence>
<name>A0A0L0GF32_9EUKA</name>
<organism evidence="2 3">
    <name type="scientific">Sphaeroforma arctica JP610</name>
    <dbReference type="NCBI Taxonomy" id="667725"/>
    <lineage>
        <taxon>Eukaryota</taxon>
        <taxon>Ichthyosporea</taxon>
        <taxon>Ichthyophonida</taxon>
        <taxon>Sphaeroforma</taxon>
    </lineage>
</organism>
<feature type="domain" description="Sulfatase N-terminal" evidence="1">
    <location>
        <begin position="109"/>
        <end position="423"/>
    </location>
</feature>
<dbReference type="InterPro" id="IPR000917">
    <property type="entry name" value="Sulfatase_N"/>
</dbReference>
<accession>A0A0L0GF32</accession>
<dbReference type="PANTHER" id="PTHR43751">
    <property type="entry name" value="SULFATASE"/>
    <property type="match status" value="1"/>
</dbReference>
<dbReference type="RefSeq" id="XP_014161378.1">
    <property type="nucleotide sequence ID" value="XM_014305903.1"/>
</dbReference>
<protein>
    <recommendedName>
        <fullName evidence="1">Sulfatase N-terminal domain-containing protein</fullName>
    </recommendedName>
</protein>
<gene>
    <name evidence="2" type="ORF">SARC_00411</name>
</gene>
<dbReference type="AlphaFoldDB" id="A0A0L0GF32"/>
<evidence type="ECO:0000259" key="1">
    <source>
        <dbReference type="Pfam" id="PF00884"/>
    </source>
</evidence>
<reference evidence="2 3" key="1">
    <citation type="submission" date="2011-02" db="EMBL/GenBank/DDBJ databases">
        <title>The Genome Sequence of Sphaeroforma arctica JP610.</title>
        <authorList>
            <consortium name="The Broad Institute Genome Sequencing Platform"/>
            <person name="Russ C."/>
            <person name="Cuomo C."/>
            <person name="Young S.K."/>
            <person name="Zeng Q."/>
            <person name="Gargeya S."/>
            <person name="Alvarado L."/>
            <person name="Berlin A."/>
            <person name="Chapman S.B."/>
            <person name="Chen Z."/>
            <person name="Freedman E."/>
            <person name="Gellesch M."/>
            <person name="Goldberg J."/>
            <person name="Griggs A."/>
            <person name="Gujja S."/>
            <person name="Heilman E."/>
            <person name="Heiman D."/>
            <person name="Howarth C."/>
            <person name="Mehta T."/>
            <person name="Neiman D."/>
            <person name="Pearson M."/>
            <person name="Roberts A."/>
            <person name="Saif S."/>
            <person name="Shea T."/>
            <person name="Shenoy N."/>
            <person name="Sisk P."/>
            <person name="Stolte C."/>
            <person name="Sykes S."/>
            <person name="White J."/>
            <person name="Yandava C."/>
            <person name="Burger G."/>
            <person name="Gray M.W."/>
            <person name="Holland P.W.H."/>
            <person name="King N."/>
            <person name="Lang F.B.F."/>
            <person name="Roger A.J."/>
            <person name="Ruiz-Trillo I."/>
            <person name="Haas B."/>
            <person name="Nusbaum C."/>
            <person name="Birren B."/>
        </authorList>
    </citation>
    <scope>NUCLEOTIDE SEQUENCE [LARGE SCALE GENOMIC DNA]</scope>
    <source>
        <strain evidence="2 3">JP610</strain>
    </source>
</reference>
<dbReference type="GeneID" id="25900915"/>
<keyword evidence="3" id="KW-1185">Reference proteome</keyword>
<dbReference type="Proteomes" id="UP000054560">
    <property type="component" value="Unassembled WGS sequence"/>
</dbReference>
<sequence>MMIAFVLFDYGCKDIIESIPAYSSRYGSSAVHVVDNTILSSVFVPFKWGRSTRLEILKIASDKQPVAYKSLLSALESSSVLGTGSCLDRMVHGYMGKKVLSMRNEDIRPNVIVFTIETMRAYENSGLRVPMYNGTTVSLTPNLDRLRSRGADWRNFYTVNVNSPGAYYAQEHGHYNDGGGHTYDERLHGYTEVLDNMGYEMYRLTPDGFASSPGYQKVPYPNKVTAYLGEWGGWFTSKDILLKHPMVKAISKHKKKHGDDPYYLEVRTPGGTHIMWQLFEDSEKEFSEEFTAGLEQLREKAMNEVFPTADGVHHKDYYKVEDKNELYRDMLKTYWLADQFIGKTLDDLRAKGLAKNTLVIVQGDHGHGLEHGVATVPMREQYHVPFVVSDVDDDVIHSSTRNITNKEVSSNLDFGATLLDLLNAPGYVTDGIGHSLNRKMNSKGNKRHIVSRHGGEWIVRNQTHTMNFYPSGSLVDIKVWDTSIDPYQQYAPHVYSVPNTDDIHLHWLHTYREMSLLWEKSIESCGQHFNQTPTVQ</sequence>